<sequence>MPVDEYNMLASHRQIRVEHDDRVHEIINDAFGVQGGMEPKQYFDEAPNEEARRFYDQLEESSHPLCKGSPHSALSVVVRLMNIKSDWNALNVAMYSMVDFLGELVNLEFNIRKNLYQAKRLVSKIGL</sequence>
<organism evidence="1 2">
    <name type="scientific">Solanum commersonii</name>
    <name type="common">Commerson's wild potato</name>
    <name type="synonym">Commerson's nightshade</name>
    <dbReference type="NCBI Taxonomy" id="4109"/>
    <lineage>
        <taxon>Eukaryota</taxon>
        <taxon>Viridiplantae</taxon>
        <taxon>Streptophyta</taxon>
        <taxon>Embryophyta</taxon>
        <taxon>Tracheophyta</taxon>
        <taxon>Spermatophyta</taxon>
        <taxon>Magnoliopsida</taxon>
        <taxon>eudicotyledons</taxon>
        <taxon>Gunneridae</taxon>
        <taxon>Pentapetalae</taxon>
        <taxon>asterids</taxon>
        <taxon>lamiids</taxon>
        <taxon>Solanales</taxon>
        <taxon>Solanaceae</taxon>
        <taxon>Solanoideae</taxon>
        <taxon>Solaneae</taxon>
        <taxon>Solanum</taxon>
    </lineage>
</organism>
<reference evidence="1 2" key="1">
    <citation type="submission" date="2020-09" db="EMBL/GenBank/DDBJ databases">
        <title>De no assembly of potato wild relative species, Solanum commersonii.</title>
        <authorList>
            <person name="Cho K."/>
        </authorList>
    </citation>
    <scope>NUCLEOTIDE SEQUENCE [LARGE SCALE GENOMIC DNA]</scope>
    <source>
        <strain evidence="1">LZ3.2</strain>
        <tissue evidence="1">Leaf</tissue>
    </source>
</reference>
<protein>
    <submittedName>
        <fullName evidence="1">Uncharacterized protein</fullName>
    </submittedName>
</protein>
<proteinExistence type="predicted"/>
<dbReference type="AlphaFoldDB" id="A0A9J5ZCN8"/>
<comment type="caution">
    <text evidence="1">The sequence shown here is derived from an EMBL/GenBank/DDBJ whole genome shotgun (WGS) entry which is preliminary data.</text>
</comment>
<gene>
    <name evidence="1" type="ORF">H5410_020976</name>
</gene>
<name>A0A9J5ZCN8_SOLCO</name>
<evidence type="ECO:0000313" key="1">
    <source>
        <dbReference type="EMBL" id="KAG5609695.1"/>
    </source>
</evidence>
<accession>A0A9J5ZCN8</accession>
<keyword evidence="2" id="KW-1185">Reference proteome</keyword>
<dbReference type="Proteomes" id="UP000824120">
    <property type="component" value="Chromosome 4"/>
</dbReference>
<evidence type="ECO:0000313" key="2">
    <source>
        <dbReference type="Proteomes" id="UP000824120"/>
    </source>
</evidence>
<dbReference type="OrthoDB" id="1287855at2759"/>
<feature type="non-terminal residue" evidence="1">
    <location>
        <position position="127"/>
    </location>
</feature>
<dbReference type="EMBL" id="JACXVP010000004">
    <property type="protein sequence ID" value="KAG5609695.1"/>
    <property type="molecule type" value="Genomic_DNA"/>
</dbReference>